<dbReference type="GO" id="GO:0004222">
    <property type="term" value="F:metalloendopeptidase activity"/>
    <property type="evidence" value="ECO:0007669"/>
    <property type="project" value="UniProtKB-EC"/>
</dbReference>
<keyword evidence="8 13" id="KW-0378">Hydrolase</keyword>
<dbReference type="EC" id="3.4.24.59" evidence="4"/>
<keyword evidence="7 13" id="KW-0479">Metal-binding</keyword>
<keyword evidence="6 13" id="KW-0645">Protease</keyword>
<dbReference type="PANTHER" id="PTHR11804:SF79">
    <property type="entry name" value="MITOCHONDRIAL INTERMEDIATE PEPTIDASE"/>
    <property type="match status" value="1"/>
</dbReference>
<dbReference type="EMBL" id="CAHR02000144">
    <property type="protein sequence ID" value="CCG83405.1"/>
    <property type="molecule type" value="Genomic_DNA"/>
</dbReference>
<keyword evidence="16" id="KW-1185">Reference proteome</keyword>
<evidence type="ECO:0000256" key="10">
    <source>
        <dbReference type="ARBA" id="ARBA00022946"/>
    </source>
</evidence>
<dbReference type="STRING" id="1097556.R4XJ57"/>
<evidence type="ECO:0000256" key="13">
    <source>
        <dbReference type="RuleBase" id="RU003435"/>
    </source>
</evidence>
<evidence type="ECO:0000259" key="14">
    <source>
        <dbReference type="Pfam" id="PF01432"/>
    </source>
</evidence>
<dbReference type="SUPFAM" id="SSF55486">
    <property type="entry name" value="Metalloproteases ('zincins'), catalytic domain"/>
    <property type="match status" value="1"/>
</dbReference>
<protein>
    <recommendedName>
        <fullName evidence="5">Mitochondrial intermediate peptidase</fullName>
        <ecNumber evidence="4">3.4.24.59</ecNumber>
    </recommendedName>
</protein>
<evidence type="ECO:0000313" key="15">
    <source>
        <dbReference type="EMBL" id="CCG83405.1"/>
    </source>
</evidence>
<evidence type="ECO:0000313" key="16">
    <source>
        <dbReference type="Proteomes" id="UP000013776"/>
    </source>
</evidence>
<dbReference type="GO" id="GO:0046872">
    <property type="term" value="F:metal ion binding"/>
    <property type="evidence" value="ECO:0007669"/>
    <property type="project" value="UniProtKB-UniRule"/>
</dbReference>
<keyword evidence="11 13" id="KW-0482">Metalloprotease</keyword>
<dbReference type="Gene3D" id="3.40.390.10">
    <property type="entry name" value="Collagenase (Catalytic Domain)"/>
    <property type="match status" value="1"/>
</dbReference>
<evidence type="ECO:0000256" key="8">
    <source>
        <dbReference type="ARBA" id="ARBA00022801"/>
    </source>
</evidence>
<dbReference type="OrthoDB" id="17530at2759"/>
<comment type="catalytic activity">
    <reaction evidence="1">
        <text>Release of an N-terminal octapeptide as second stage of processing of some proteins imported into the mitochondrion.</text>
        <dbReference type="EC" id="3.4.24.59"/>
    </reaction>
</comment>
<dbReference type="VEuPathDB" id="FungiDB:TAPDE_003629"/>
<evidence type="ECO:0000256" key="7">
    <source>
        <dbReference type="ARBA" id="ARBA00022723"/>
    </source>
</evidence>
<dbReference type="Proteomes" id="UP000013776">
    <property type="component" value="Unassembled WGS sequence"/>
</dbReference>
<dbReference type="GO" id="GO:0005759">
    <property type="term" value="C:mitochondrial matrix"/>
    <property type="evidence" value="ECO:0007669"/>
    <property type="project" value="UniProtKB-SubCell"/>
</dbReference>
<evidence type="ECO:0000256" key="4">
    <source>
        <dbReference type="ARBA" id="ARBA00012441"/>
    </source>
</evidence>
<dbReference type="InterPro" id="IPR024077">
    <property type="entry name" value="Neurolysin/TOP_dom2"/>
</dbReference>
<dbReference type="GO" id="GO:0006518">
    <property type="term" value="P:peptide metabolic process"/>
    <property type="evidence" value="ECO:0007669"/>
    <property type="project" value="TreeGrafter"/>
</dbReference>
<sequence length="650" mass="72842">MSSGMVIKAFDRLSDTLCSVLDLAEFVRNSHPDQRYVAAAEQAYGILHGFMNQLNTHVGLFAALKHICDSPGRLGILDKQQLAVLEVLLADFHRSGVHLNDNTRANFVELSTVIANAERKAFTDYAPAKTEILFTTDEAKGLWPNPNTGMMTPDGKHIRVPTTGWEADSAMQRLDRSASRQKLLEAMQTPRDDQLQNMTNLFRVRGRLAEVVGKQSWGASVLEKQMATAPEQVESFLVNLANSIRPRAIEETNILTQWKQRHLRTARHVDLHKWDEDYYSAMHVRSLKQTPMGELSPYLSVGTVIQGLSRLFEQMYGVRFSVREMRPGEAWHSDVRCLDVISDNHGLIGTLYCDLFSRPGKDTGLAAHFTVRCGRRLENDALLPGEEDIDNGMLSGTIEGIEYQLPVIALQCDFAPSRGNNFASLSFQEVNTLFHEMGHAIHSMLGTTAYQTVSGTRVAADLVELPSQIMESFVESPAVWPLFARHHKTDRVAPLELQSQALQHSRHLNGISSYRQFIRSLLDQRFHSSLATSDAFDSTRVLADLEREYSLTSNSDPTYPWQVQFTHLAGYGGTYYSYIFDKAIADRIWTKTFQVNPLSRDAGENFKMNLLRHGGARDPWKCLADVLKEPELAAGDANAMASVGQWAAAR</sequence>
<evidence type="ECO:0000256" key="6">
    <source>
        <dbReference type="ARBA" id="ARBA00022670"/>
    </source>
</evidence>
<dbReference type="Pfam" id="PF01432">
    <property type="entry name" value="Peptidase_M3"/>
    <property type="match status" value="1"/>
</dbReference>
<dbReference type="AlphaFoldDB" id="R4XJ57"/>
<comment type="similarity">
    <text evidence="3 13">Belongs to the peptidase M3 family.</text>
</comment>
<keyword evidence="9 13" id="KW-0862">Zinc</keyword>
<reference evidence="15 16" key="1">
    <citation type="journal article" date="2013" name="MBio">
        <title>Genome sequencing of the plant pathogen Taphrina deformans, the causal agent of peach leaf curl.</title>
        <authorList>
            <person name="Cisse O.H."/>
            <person name="Almeida J.M.G.C.F."/>
            <person name="Fonseca A."/>
            <person name="Kumar A.A."/>
            <person name="Salojaervi J."/>
            <person name="Overmyer K."/>
            <person name="Hauser P.M."/>
            <person name="Pagni M."/>
        </authorList>
    </citation>
    <scope>NUCLEOTIDE SEQUENCE [LARGE SCALE GENOMIC DNA]</scope>
    <source>
        <strain evidence="16">PYCC 5710 / ATCC 11124 / CBS 356.35 / IMI 108563 / JCM 9778 / NBRC 8474</strain>
    </source>
</reference>
<evidence type="ECO:0000256" key="2">
    <source>
        <dbReference type="ARBA" id="ARBA00004305"/>
    </source>
</evidence>
<dbReference type="PANTHER" id="PTHR11804">
    <property type="entry name" value="PROTEASE M3 THIMET OLIGOPEPTIDASE-RELATED"/>
    <property type="match status" value="1"/>
</dbReference>
<evidence type="ECO:0000256" key="12">
    <source>
        <dbReference type="ARBA" id="ARBA00023128"/>
    </source>
</evidence>
<keyword evidence="10" id="KW-0809">Transit peptide</keyword>
<dbReference type="InterPro" id="IPR033851">
    <property type="entry name" value="M3A_MIP"/>
</dbReference>
<dbReference type="CDD" id="cd06457">
    <property type="entry name" value="M3A_MIP"/>
    <property type="match status" value="1"/>
</dbReference>
<dbReference type="Gene3D" id="1.10.1370.10">
    <property type="entry name" value="Neurolysin, domain 3"/>
    <property type="match status" value="1"/>
</dbReference>
<keyword evidence="12" id="KW-0496">Mitochondrion</keyword>
<evidence type="ECO:0000256" key="1">
    <source>
        <dbReference type="ARBA" id="ARBA00000436"/>
    </source>
</evidence>
<evidence type="ECO:0000256" key="11">
    <source>
        <dbReference type="ARBA" id="ARBA00023049"/>
    </source>
</evidence>
<evidence type="ECO:0000256" key="3">
    <source>
        <dbReference type="ARBA" id="ARBA00006040"/>
    </source>
</evidence>
<comment type="caution">
    <text evidence="15">The sequence shown here is derived from an EMBL/GenBank/DDBJ whole genome shotgun (WGS) entry which is preliminary data.</text>
</comment>
<evidence type="ECO:0000256" key="5">
    <source>
        <dbReference type="ARBA" id="ARBA00018046"/>
    </source>
</evidence>
<dbReference type="eggNOG" id="KOG2090">
    <property type="taxonomic scope" value="Eukaryota"/>
</dbReference>
<dbReference type="InterPro" id="IPR045090">
    <property type="entry name" value="Pept_M3A_M3B"/>
</dbReference>
<dbReference type="InterPro" id="IPR024079">
    <property type="entry name" value="MetalloPept_cat_dom_sf"/>
</dbReference>
<accession>R4XJ57</accession>
<name>R4XJ57_TAPDE</name>
<evidence type="ECO:0000256" key="9">
    <source>
        <dbReference type="ARBA" id="ARBA00022833"/>
    </source>
</evidence>
<comment type="cofactor">
    <cofactor evidence="13">
        <name>Zn(2+)</name>
        <dbReference type="ChEBI" id="CHEBI:29105"/>
    </cofactor>
    <text evidence="13">Binds 1 zinc ion.</text>
</comment>
<comment type="subcellular location">
    <subcellularLocation>
        <location evidence="2">Mitochondrion matrix</location>
    </subcellularLocation>
</comment>
<dbReference type="GO" id="GO:0006627">
    <property type="term" value="P:protein processing involved in protein targeting to mitochondrion"/>
    <property type="evidence" value="ECO:0007669"/>
    <property type="project" value="TreeGrafter"/>
</dbReference>
<proteinExistence type="inferred from homology"/>
<dbReference type="InterPro" id="IPR001567">
    <property type="entry name" value="Pept_M3A_M3B_dom"/>
</dbReference>
<feature type="domain" description="Peptidase M3A/M3B catalytic" evidence="14">
    <location>
        <begin position="173"/>
        <end position="640"/>
    </location>
</feature>
<organism evidence="15 16">
    <name type="scientific">Taphrina deformans (strain PYCC 5710 / ATCC 11124 / CBS 356.35 / IMI 108563 / JCM 9778 / NBRC 8474)</name>
    <name type="common">Peach leaf curl fungus</name>
    <name type="synonym">Lalaria deformans</name>
    <dbReference type="NCBI Taxonomy" id="1097556"/>
    <lineage>
        <taxon>Eukaryota</taxon>
        <taxon>Fungi</taxon>
        <taxon>Dikarya</taxon>
        <taxon>Ascomycota</taxon>
        <taxon>Taphrinomycotina</taxon>
        <taxon>Taphrinomycetes</taxon>
        <taxon>Taphrinales</taxon>
        <taxon>Taphrinaceae</taxon>
        <taxon>Taphrina</taxon>
    </lineage>
</organism>
<gene>
    <name evidence="15" type="ORF">TAPDE_003629</name>
</gene>